<dbReference type="AlphaFoldDB" id="A0A8J6NHY6"/>
<dbReference type="SUPFAM" id="SSF47781">
    <property type="entry name" value="RuvA domain 2-like"/>
    <property type="match status" value="1"/>
</dbReference>
<dbReference type="GO" id="GO:0003677">
    <property type="term" value="F:DNA binding"/>
    <property type="evidence" value="ECO:0007669"/>
    <property type="project" value="InterPro"/>
</dbReference>
<organism evidence="5 6">
    <name type="scientific">Candidatus Desulfolinea nitratireducens</name>
    <dbReference type="NCBI Taxonomy" id="2841698"/>
    <lineage>
        <taxon>Bacteria</taxon>
        <taxon>Bacillati</taxon>
        <taxon>Chloroflexota</taxon>
        <taxon>Anaerolineae</taxon>
        <taxon>Anaerolineales</taxon>
        <taxon>Anaerolineales incertae sedis</taxon>
        <taxon>Candidatus Desulfolinea</taxon>
    </lineage>
</organism>
<keyword evidence="3" id="KW-0812">Transmembrane</keyword>
<dbReference type="SMART" id="SM00278">
    <property type="entry name" value="HhH1"/>
    <property type="match status" value="2"/>
</dbReference>
<dbReference type="EMBL" id="JACNJN010000058">
    <property type="protein sequence ID" value="MBC8334295.1"/>
    <property type="molecule type" value="Genomic_DNA"/>
</dbReference>
<keyword evidence="1" id="KW-0175">Coiled coil</keyword>
<evidence type="ECO:0000259" key="4">
    <source>
        <dbReference type="SMART" id="SM00278"/>
    </source>
</evidence>
<protein>
    <submittedName>
        <fullName evidence="5">Helix-hairpin-helix domain-containing protein</fullName>
    </submittedName>
</protein>
<feature type="region of interest" description="Disordered" evidence="2">
    <location>
        <begin position="105"/>
        <end position="129"/>
    </location>
</feature>
<evidence type="ECO:0000313" key="6">
    <source>
        <dbReference type="Proteomes" id="UP000614469"/>
    </source>
</evidence>
<proteinExistence type="predicted"/>
<dbReference type="InterPro" id="IPR010994">
    <property type="entry name" value="RuvA_2-like"/>
</dbReference>
<feature type="compositionally biased region" description="Basic and acidic residues" evidence="2">
    <location>
        <begin position="84"/>
        <end position="93"/>
    </location>
</feature>
<feature type="domain" description="Helix-hairpin-helix DNA-binding motif class 1" evidence="4">
    <location>
        <begin position="42"/>
        <end position="61"/>
    </location>
</feature>
<evidence type="ECO:0000256" key="1">
    <source>
        <dbReference type="SAM" id="Coils"/>
    </source>
</evidence>
<accession>A0A8J6NHY6</accession>
<evidence type="ECO:0000313" key="5">
    <source>
        <dbReference type="EMBL" id="MBC8334295.1"/>
    </source>
</evidence>
<name>A0A8J6NHY6_9CHLR</name>
<comment type="caution">
    <text evidence="5">The sequence shown here is derived from an EMBL/GenBank/DDBJ whole genome shotgun (WGS) entry which is preliminary data.</text>
</comment>
<dbReference type="InterPro" id="IPR003583">
    <property type="entry name" value="Hlx-hairpin-Hlx_DNA-bd_motif"/>
</dbReference>
<dbReference type="Pfam" id="PF12836">
    <property type="entry name" value="HHH_3"/>
    <property type="match status" value="1"/>
</dbReference>
<reference evidence="5 6" key="1">
    <citation type="submission" date="2020-08" db="EMBL/GenBank/DDBJ databases">
        <title>Bridging the membrane lipid divide: bacteria of the FCB group superphylum have the potential to synthesize archaeal ether lipids.</title>
        <authorList>
            <person name="Villanueva L."/>
            <person name="Von Meijenfeldt F.A.B."/>
            <person name="Westbye A.B."/>
            <person name="Yadav S."/>
            <person name="Hopmans E.C."/>
            <person name="Dutilh B.E."/>
            <person name="Sinninghe Damste J.S."/>
        </authorList>
    </citation>
    <scope>NUCLEOTIDE SEQUENCE [LARGE SCALE GENOMIC DNA]</scope>
    <source>
        <strain evidence="5">NIOZ-UU36</strain>
    </source>
</reference>
<keyword evidence="3" id="KW-1133">Transmembrane helix</keyword>
<gene>
    <name evidence="5" type="ORF">H8E29_03435</name>
</gene>
<dbReference type="Proteomes" id="UP000614469">
    <property type="component" value="Unassembled WGS sequence"/>
</dbReference>
<dbReference type="Gene3D" id="1.10.150.320">
    <property type="entry name" value="Photosystem II 12 kDa extrinsic protein"/>
    <property type="match status" value="1"/>
</dbReference>
<feature type="domain" description="Helix-hairpin-helix DNA-binding motif class 1" evidence="4">
    <location>
        <begin position="16"/>
        <end position="35"/>
    </location>
</feature>
<feature type="region of interest" description="Disordered" evidence="2">
    <location>
        <begin position="65"/>
        <end position="93"/>
    </location>
</feature>
<evidence type="ECO:0000256" key="3">
    <source>
        <dbReference type="SAM" id="Phobius"/>
    </source>
</evidence>
<sequence>MNQTELLTLLNTASRDELTSLPGIGSALAERILAGRLFDTLEAAQTVKGVSANLLERLMDSLASHLDPMPAPKPQAADGAQSESRLEEIKESLSKKGQAALETMSGLGESARKQGQAARQAVEALPEKFEQSSTSRGPLWTTLVSSAVTALVAILLTLAVLGGINGSLKFATGSQYRTLQSEISQLNTQADTLRQDLDGLRTRVDTLEGLGERTVALEKAQEQLAADLEAASQQVTAMQTEVTSLNEKVVQQEERTQRFETFLRELQTLLANLFTTQGETK</sequence>
<feature type="transmembrane region" description="Helical" evidence="3">
    <location>
        <begin position="139"/>
        <end position="161"/>
    </location>
</feature>
<evidence type="ECO:0000256" key="2">
    <source>
        <dbReference type="SAM" id="MobiDB-lite"/>
    </source>
</evidence>
<feature type="coiled-coil region" evidence="1">
    <location>
        <begin position="176"/>
        <end position="255"/>
    </location>
</feature>
<dbReference type="GO" id="GO:0006281">
    <property type="term" value="P:DNA repair"/>
    <property type="evidence" value="ECO:0007669"/>
    <property type="project" value="InterPro"/>
</dbReference>
<keyword evidence="3" id="KW-0472">Membrane</keyword>